<organism evidence="2 3">
    <name type="scientific">Gossypium stocksii</name>
    <dbReference type="NCBI Taxonomy" id="47602"/>
    <lineage>
        <taxon>Eukaryota</taxon>
        <taxon>Viridiplantae</taxon>
        <taxon>Streptophyta</taxon>
        <taxon>Embryophyta</taxon>
        <taxon>Tracheophyta</taxon>
        <taxon>Spermatophyta</taxon>
        <taxon>Magnoliopsida</taxon>
        <taxon>eudicotyledons</taxon>
        <taxon>Gunneridae</taxon>
        <taxon>Pentapetalae</taxon>
        <taxon>rosids</taxon>
        <taxon>malvids</taxon>
        <taxon>Malvales</taxon>
        <taxon>Malvaceae</taxon>
        <taxon>Malvoideae</taxon>
        <taxon>Gossypium</taxon>
    </lineage>
</organism>
<dbReference type="OrthoDB" id="977397at2759"/>
<dbReference type="GO" id="GO:0004523">
    <property type="term" value="F:RNA-DNA hybrid ribonuclease activity"/>
    <property type="evidence" value="ECO:0007669"/>
    <property type="project" value="InterPro"/>
</dbReference>
<dbReference type="InterPro" id="IPR053151">
    <property type="entry name" value="RNase_H-like"/>
</dbReference>
<sequence length="173" mass="19307">MAATRHRTLSYITPSNSLHCVRTQDVKVVTPPVAGQLIVAMIAMHVKDIFSAASGVIRNSKREWILGYNCFLGKCLIATAELWGLLDGLLILQKQGYNDVIIRSDNLENVIFVSESTSGSSKNSPIRRIQQILAFEESWYLTYVPRETNRVVDALAKLALLSDQSLNIFEDPL</sequence>
<reference evidence="2 3" key="1">
    <citation type="journal article" date="2021" name="Plant Biotechnol. J.">
        <title>Multi-omics assisted identification of the key and species-specific regulatory components of drought-tolerant mechanisms in Gossypium stocksii.</title>
        <authorList>
            <person name="Yu D."/>
            <person name="Ke L."/>
            <person name="Zhang D."/>
            <person name="Wu Y."/>
            <person name="Sun Y."/>
            <person name="Mei J."/>
            <person name="Sun J."/>
            <person name="Sun Y."/>
        </authorList>
    </citation>
    <scope>NUCLEOTIDE SEQUENCE [LARGE SCALE GENOMIC DNA]</scope>
    <source>
        <strain evidence="3">cv. E1</strain>
        <tissue evidence="2">Leaf</tissue>
    </source>
</reference>
<evidence type="ECO:0000259" key="1">
    <source>
        <dbReference type="Pfam" id="PF13456"/>
    </source>
</evidence>
<protein>
    <recommendedName>
        <fullName evidence="1">RNase H type-1 domain-containing protein</fullName>
    </recommendedName>
</protein>
<name>A0A9D3UUC9_9ROSI</name>
<dbReference type="EMBL" id="JAIQCV010000010">
    <property type="protein sequence ID" value="KAH1057553.1"/>
    <property type="molecule type" value="Genomic_DNA"/>
</dbReference>
<gene>
    <name evidence="2" type="ORF">J1N35_035618</name>
</gene>
<keyword evidence="3" id="KW-1185">Reference proteome</keyword>
<dbReference type="SUPFAM" id="SSF53098">
    <property type="entry name" value="Ribonuclease H-like"/>
    <property type="match status" value="1"/>
</dbReference>
<dbReference type="AlphaFoldDB" id="A0A9D3UUC9"/>
<dbReference type="InterPro" id="IPR036397">
    <property type="entry name" value="RNaseH_sf"/>
</dbReference>
<dbReference type="Gene3D" id="3.30.420.10">
    <property type="entry name" value="Ribonuclease H-like superfamily/Ribonuclease H"/>
    <property type="match status" value="1"/>
</dbReference>
<comment type="caution">
    <text evidence="2">The sequence shown here is derived from an EMBL/GenBank/DDBJ whole genome shotgun (WGS) entry which is preliminary data.</text>
</comment>
<dbReference type="Proteomes" id="UP000828251">
    <property type="component" value="Unassembled WGS sequence"/>
</dbReference>
<dbReference type="InterPro" id="IPR044730">
    <property type="entry name" value="RNase_H-like_dom_plant"/>
</dbReference>
<dbReference type="InterPro" id="IPR002156">
    <property type="entry name" value="RNaseH_domain"/>
</dbReference>
<evidence type="ECO:0000313" key="2">
    <source>
        <dbReference type="EMBL" id="KAH1057553.1"/>
    </source>
</evidence>
<dbReference type="Pfam" id="PF13456">
    <property type="entry name" value="RVT_3"/>
    <property type="match status" value="1"/>
</dbReference>
<dbReference type="GO" id="GO:0003676">
    <property type="term" value="F:nucleic acid binding"/>
    <property type="evidence" value="ECO:0007669"/>
    <property type="project" value="InterPro"/>
</dbReference>
<evidence type="ECO:0000313" key="3">
    <source>
        <dbReference type="Proteomes" id="UP000828251"/>
    </source>
</evidence>
<dbReference type="InterPro" id="IPR012337">
    <property type="entry name" value="RNaseH-like_sf"/>
</dbReference>
<accession>A0A9D3UUC9</accession>
<proteinExistence type="predicted"/>
<dbReference type="PANTHER" id="PTHR47723">
    <property type="entry name" value="OS05G0353850 PROTEIN"/>
    <property type="match status" value="1"/>
</dbReference>
<dbReference type="CDD" id="cd06222">
    <property type="entry name" value="RNase_H_like"/>
    <property type="match status" value="1"/>
</dbReference>
<feature type="domain" description="RNase H type-1" evidence="1">
    <location>
        <begin position="47"/>
        <end position="159"/>
    </location>
</feature>
<dbReference type="PANTHER" id="PTHR47723:SF19">
    <property type="entry name" value="POLYNUCLEOTIDYL TRANSFERASE, RIBONUCLEASE H-LIKE SUPERFAMILY PROTEIN"/>
    <property type="match status" value="1"/>
</dbReference>